<dbReference type="Pfam" id="PF13516">
    <property type="entry name" value="LRR_6"/>
    <property type="match status" value="4"/>
</dbReference>
<evidence type="ECO:0000313" key="5">
    <source>
        <dbReference type="Proteomes" id="UP001165740"/>
    </source>
</evidence>
<dbReference type="SUPFAM" id="SSF52047">
    <property type="entry name" value="RNI-like"/>
    <property type="match status" value="1"/>
</dbReference>
<dbReference type="GO" id="GO:0005096">
    <property type="term" value="F:GTPase activator activity"/>
    <property type="evidence" value="ECO:0007669"/>
    <property type="project" value="UniProtKB-KW"/>
</dbReference>
<feature type="compositionally biased region" description="Polar residues" evidence="4">
    <location>
        <begin position="272"/>
        <end position="285"/>
    </location>
</feature>
<dbReference type="RefSeq" id="XP_055881533.1">
    <property type="nucleotide sequence ID" value="XM_056025558.1"/>
</dbReference>
<dbReference type="RefSeq" id="XP_055881530.1">
    <property type="nucleotide sequence ID" value="XM_056025555.1"/>
</dbReference>
<keyword evidence="3" id="KW-0677">Repeat</keyword>
<keyword evidence="1" id="KW-0343">GTPase activation</keyword>
<evidence type="ECO:0000313" key="9">
    <source>
        <dbReference type="RefSeq" id="XP_055881533.1"/>
    </source>
</evidence>
<dbReference type="InterPro" id="IPR032675">
    <property type="entry name" value="LRR_dom_sf"/>
</dbReference>
<reference evidence="6 7" key="1">
    <citation type="submission" date="2025-04" db="UniProtKB">
        <authorList>
            <consortium name="RefSeq"/>
        </authorList>
    </citation>
    <scope>IDENTIFICATION</scope>
</reference>
<organism evidence="5 7">
    <name type="scientific">Biomphalaria glabrata</name>
    <name type="common">Bloodfluke planorb</name>
    <name type="synonym">Freshwater snail</name>
    <dbReference type="NCBI Taxonomy" id="6526"/>
    <lineage>
        <taxon>Eukaryota</taxon>
        <taxon>Metazoa</taxon>
        <taxon>Spiralia</taxon>
        <taxon>Lophotrochozoa</taxon>
        <taxon>Mollusca</taxon>
        <taxon>Gastropoda</taxon>
        <taxon>Heterobranchia</taxon>
        <taxon>Euthyneura</taxon>
        <taxon>Panpulmonata</taxon>
        <taxon>Hygrophila</taxon>
        <taxon>Lymnaeoidea</taxon>
        <taxon>Planorbidae</taxon>
        <taxon>Biomphalaria</taxon>
    </lineage>
</organism>
<evidence type="ECO:0000256" key="1">
    <source>
        <dbReference type="ARBA" id="ARBA00022468"/>
    </source>
</evidence>
<dbReference type="RefSeq" id="XP_055881531.1">
    <property type="nucleotide sequence ID" value="XM_056025556.1"/>
</dbReference>
<dbReference type="GO" id="GO:0005829">
    <property type="term" value="C:cytosol"/>
    <property type="evidence" value="ECO:0007669"/>
    <property type="project" value="TreeGrafter"/>
</dbReference>
<dbReference type="InterPro" id="IPR001611">
    <property type="entry name" value="Leu-rich_rpt"/>
</dbReference>
<keyword evidence="2" id="KW-0433">Leucine-rich repeat</keyword>
<gene>
    <name evidence="6 7 8 9" type="primary">LOC106074422</name>
</gene>
<dbReference type="PANTHER" id="PTHR24113">
    <property type="entry name" value="RAN GTPASE-ACTIVATING PROTEIN 1"/>
    <property type="match status" value="1"/>
</dbReference>
<dbReference type="GO" id="GO:0005634">
    <property type="term" value="C:nucleus"/>
    <property type="evidence" value="ECO:0007669"/>
    <property type="project" value="TreeGrafter"/>
</dbReference>
<feature type="compositionally biased region" description="Polar residues" evidence="4">
    <location>
        <begin position="125"/>
        <end position="143"/>
    </location>
</feature>
<evidence type="ECO:0000256" key="4">
    <source>
        <dbReference type="SAM" id="MobiDB-lite"/>
    </source>
</evidence>
<evidence type="ECO:0000313" key="6">
    <source>
        <dbReference type="RefSeq" id="XP_055881530.1"/>
    </source>
</evidence>
<feature type="region of interest" description="Disordered" evidence="4">
    <location>
        <begin position="239"/>
        <end position="315"/>
    </location>
</feature>
<keyword evidence="5" id="KW-1185">Reference proteome</keyword>
<evidence type="ECO:0000256" key="2">
    <source>
        <dbReference type="ARBA" id="ARBA00022614"/>
    </source>
</evidence>
<dbReference type="AlphaFoldDB" id="A0A9W3A2W9"/>
<evidence type="ECO:0000313" key="8">
    <source>
        <dbReference type="RefSeq" id="XP_055881532.1"/>
    </source>
</evidence>
<evidence type="ECO:0000313" key="7">
    <source>
        <dbReference type="RefSeq" id="XP_055881531.1"/>
    </source>
</evidence>
<dbReference type="RefSeq" id="XP_055881532.1">
    <property type="nucleotide sequence ID" value="XM_056025557.1"/>
</dbReference>
<accession>A0A9W3A2W9</accession>
<dbReference type="Gene3D" id="3.80.10.10">
    <property type="entry name" value="Ribonuclease Inhibitor"/>
    <property type="match status" value="3"/>
</dbReference>
<dbReference type="PANTHER" id="PTHR24113:SF12">
    <property type="entry name" value="RAN GTPASE-ACTIVATING PROTEIN 1"/>
    <property type="match status" value="1"/>
</dbReference>
<evidence type="ECO:0000256" key="3">
    <source>
        <dbReference type="ARBA" id="ARBA00022737"/>
    </source>
</evidence>
<dbReference type="GeneID" id="106074422"/>
<sequence length="823" mass="91471">MGGTLSCTSRRHRRVLDYTVTIEPSEEYDRSSLASTEYIQEVPLPDTVPVETFQQPPGIVEDVTLGKTGEICLRRDSKTRKSCHGESSSSPWKFWRRLSSRSRQDHKSSHRKERPTIVLLDKTDPTQTGGELNNDLRSSLNGQSTARSLPDVVEKAQGIPRFNTNGVPPPKPPRLFLFRTPSTATKHSTDTENEGDPTYMNCKQVTDLRPDQFTSSLDSTQSDPLIMASSYIKTLKMSDNNNSTGQVSKNEVGPPMSAPVSSVSFNLPPESSPNLSNTSIPQGHYNSVRKPKIKTPEMKRNGRPRRKSSDKGEVTRQKLIMNSIAELMRQRLDPFPLIDQLKKAGVLNNMDVQFFLGHHDRKSVCESLVALIGDSTPDVLPIFCDVMAQTGNCTEILEILQLMREMDRVIHDVPHNVYNEIPVLADEKNINYDIGYLATDHTLKPLVELERVRASSDKRLSKASSRNSAYSLLEGGPDTDWKNGEGPLFPGLIMMSLCVTGHNLSGQRAEALANIIRNHNCVCELRIGKTQLCGEDIKVIAKALEDNRTIHSLDLRLNNMDIVGAQAIAELLQKSKSLRVLNLSSTSMDYTSIRTVCSAISGNKSLTELDLSFLDISDECCQCLQDMLRVNTTLQNIRLRSNNLTWSGCDIIAEGLSRNLSLTVLDMSRNNIGDEGVRALAKFLPESSVSELCLENCGLTSAGCESLAEIVSHCKKLRQLDISTNHLLDPGILKLAPALERTSTLRNLALNMCGITNDGFSKLLDVLEKNTSIDQMKLCYNRLGKEYLNPAANSENLRYRLRIVTSSKPKLKILLWGNAFDES</sequence>
<dbReference type="GO" id="GO:0006913">
    <property type="term" value="P:nucleocytoplasmic transport"/>
    <property type="evidence" value="ECO:0007669"/>
    <property type="project" value="TreeGrafter"/>
</dbReference>
<dbReference type="Proteomes" id="UP001165740">
    <property type="component" value="Chromosome 4"/>
</dbReference>
<dbReference type="GO" id="GO:0031267">
    <property type="term" value="F:small GTPase binding"/>
    <property type="evidence" value="ECO:0007669"/>
    <property type="project" value="TreeGrafter"/>
</dbReference>
<dbReference type="GO" id="GO:0048471">
    <property type="term" value="C:perinuclear region of cytoplasm"/>
    <property type="evidence" value="ECO:0007669"/>
    <property type="project" value="TreeGrafter"/>
</dbReference>
<proteinExistence type="predicted"/>
<dbReference type="InterPro" id="IPR027038">
    <property type="entry name" value="RanGap"/>
</dbReference>
<feature type="region of interest" description="Disordered" evidence="4">
    <location>
        <begin position="122"/>
        <end position="143"/>
    </location>
</feature>
<dbReference type="OMA" id="YNCRRHE"/>
<feature type="compositionally biased region" description="Polar residues" evidence="4">
    <location>
        <begin position="239"/>
        <end position="249"/>
    </location>
</feature>
<dbReference type="OrthoDB" id="120976at2759"/>
<protein>
    <submittedName>
        <fullName evidence="6 7">Uncharacterized protein LOC106074422 isoform X1</fullName>
    </submittedName>
</protein>
<name>A0A9W3A2W9_BIOGL</name>
<dbReference type="SMART" id="SM00368">
    <property type="entry name" value="LRR_RI"/>
    <property type="match status" value="9"/>
</dbReference>